<proteinExistence type="predicted"/>
<dbReference type="EMBL" id="CACVAZ010000113">
    <property type="protein sequence ID" value="CAA6817381.1"/>
    <property type="molecule type" value="Genomic_DNA"/>
</dbReference>
<dbReference type="AlphaFoldDB" id="A0A6S6T2P5"/>
<protein>
    <recommendedName>
        <fullName evidence="1">Haem-binding domain-containing protein</fullName>
    </recommendedName>
</protein>
<sequence length="145" mass="17199">MLKSFWFWLVILLIAIQPFSLNVQAKLNSNPNEELQAPTEVLNLLKRSCYDCHSSEVKAPWYYNVAPVSWYTQRNVKQAREIINFSKWNTYDKEKQLKVLEKIPKAIVIRMPKKAYLYLHEEVTLTAEDKKLLSVWAKKLREELN</sequence>
<dbReference type="InterPro" id="IPR025992">
    <property type="entry name" value="Haem-bd"/>
</dbReference>
<organism evidence="2">
    <name type="scientific">uncultured Sulfurovum sp</name>
    <dbReference type="NCBI Taxonomy" id="269237"/>
    <lineage>
        <taxon>Bacteria</taxon>
        <taxon>Pseudomonadati</taxon>
        <taxon>Campylobacterota</taxon>
        <taxon>Epsilonproteobacteria</taxon>
        <taxon>Campylobacterales</taxon>
        <taxon>Sulfurovaceae</taxon>
        <taxon>Sulfurovum</taxon>
        <taxon>environmental samples</taxon>
    </lineage>
</organism>
<gene>
    <name evidence="2" type="ORF">HELGO_WM18300</name>
</gene>
<dbReference type="SMART" id="SM01235">
    <property type="entry name" value="Haem_bd"/>
    <property type="match status" value="1"/>
</dbReference>
<evidence type="ECO:0000313" key="2">
    <source>
        <dbReference type="EMBL" id="CAA6817381.1"/>
    </source>
</evidence>
<reference evidence="2" key="1">
    <citation type="submission" date="2020-01" db="EMBL/GenBank/DDBJ databases">
        <authorList>
            <person name="Meier V. D."/>
            <person name="Meier V D."/>
        </authorList>
    </citation>
    <scope>NUCLEOTIDE SEQUENCE</scope>
    <source>
        <strain evidence="2">HLG_WM_MAG_02</strain>
    </source>
</reference>
<name>A0A6S6T2P5_9BACT</name>
<accession>A0A6S6T2P5</accession>
<feature type="domain" description="Haem-binding" evidence="1">
    <location>
        <begin position="10"/>
        <end position="141"/>
    </location>
</feature>
<dbReference type="Pfam" id="PF14376">
    <property type="entry name" value="Haem_bd"/>
    <property type="match status" value="1"/>
</dbReference>
<evidence type="ECO:0000259" key="1">
    <source>
        <dbReference type="SMART" id="SM01235"/>
    </source>
</evidence>